<gene>
    <name evidence="1" type="ORF">PoB_001792000</name>
</gene>
<accession>A0AAV3Z7D0</accession>
<comment type="caution">
    <text evidence="1">The sequence shown here is derived from an EMBL/GenBank/DDBJ whole genome shotgun (WGS) entry which is preliminary data.</text>
</comment>
<protein>
    <submittedName>
        <fullName evidence="1">Uncharacterized protein</fullName>
    </submittedName>
</protein>
<proteinExistence type="predicted"/>
<evidence type="ECO:0000313" key="2">
    <source>
        <dbReference type="Proteomes" id="UP000735302"/>
    </source>
</evidence>
<dbReference type="EMBL" id="BLXT01002135">
    <property type="protein sequence ID" value="GFN91414.1"/>
    <property type="molecule type" value="Genomic_DNA"/>
</dbReference>
<reference evidence="1 2" key="1">
    <citation type="journal article" date="2021" name="Elife">
        <title>Chloroplast acquisition without the gene transfer in kleptoplastic sea slugs, Plakobranchus ocellatus.</title>
        <authorList>
            <person name="Maeda T."/>
            <person name="Takahashi S."/>
            <person name="Yoshida T."/>
            <person name="Shimamura S."/>
            <person name="Takaki Y."/>
            <person name="Nagai Y."/>
            <person name="Toyoda A."/>
            <person name="Suzuki Y."/>
            <person name="Arimoto A."/>
            <person name="Ishii H."/>
            <person name="Satoh N."/>
            <person name="Nishiyama T."/>
            <person name="Hasebe M."/>
            <person name="Maruyama T."/>
            <person name="Minagawa J."/>
            <person name="Obokata J."/>
            <person name="Shigenobu S."/>
        </authorList>
    </citation>
    <scope>NUCLEOTIDE SEQUENCE [LARGE SCALE GENOMIC DNA]</scope>
</reference>
<sequence length="87" mass="9583">MYFLRAKSRGFHNKLVPEQKPMIDIVGRIFEGSLETGQPSMALGMFLVVTFVLLDGEIMNPFEGLGSENSFFVTAGFADLTHALEGL</sequence>
<name>A0AAV3Z7D0_9GAST</name>
<keyword evidence="2" id="KW-1185">Reference proteome</keyword>
<evidence type="ECO:0000313" key="1">
    <source>
        <dbReference type="EMBL" id="GFN91414.1"/>
    </source>
</evidence>
<dbReference type="Proteomes" id="UP000735302">
    <property type="component" value="Unassembled WGS sequence"/>
</dbReference>
<dbReference type="AlphaFoldDB" id="A0AAV3Z7D0"/>
<organism evidence="1 2">
    <name type="scientific">Plakobranchus ocellatus</name>
    <dbReference type="NCBI Taxonomy" id="259542"/>
    <lineage>
        <taxon>Eukaryota</taxon>
        <taxon>Metazoa</taxon>
        <taxon>Spiralia</taxon>
        <taxon>Lophotrochozoa</taxon>
        <taxon>Mollusca</taxon>
        <taxon>Gastropoda</taxon>
        <taxon>Heterobranchia</taxon>
        <taxon>Euthyneura</taxon>
        <taxon>Panpulmonata</taxon>
        <taxon>Sacoglossa</taxon>
        <taxon>Placobranchoidea</taxon>
        <taxon>Plakobranchidae</taxon>
        <taxon>Plakobranchus</taxon>
    </lineage>
</organism>